<dbReference type="Proteomes" id="UP000502005">
    <property type="component" value="Chromosome"/>
</dbReference>
<dbReference type="AlphaFoldDB" id="A0A6B9FZM0"/>
<evidence type="ECO:0000313" key="3">
    <source>
        <dbReference type="Proteomes" id="UP000502005"/>
    </source>
</evidence>
<feature type="chain" id="PRO_5025367220" evidence="1">
    <location>
        <begin position="23"/>
        <end position="257"/>
    </location>
</feature>
<dbReference type="EMBL" id="CP024768">
    <property type="protein sequence ID" value="QGY29698.1"/>
    <property type="molecule type" value="Genomic_DNA"/>
</dbReference>
<keyword evidence="1" id="KW-0732">Signal</keyword>
<name>A0A6B9FZM0_PANCY</name>
<accession>A0A6B9FZM0</accession>
<sequence length="257" mass="29220">MIKGIFKAVVLALLMMSCYAWSADFNNLRNYQTSDSVVNIFDDSNINNAVKVLTGNEYNSFIANFQAFGDPKVLKDGGLFIEGWLPHLRLENASAFVIEPDGKLYAAWLNPDNNYIHYITNDHAKNKIQENIQQWSFRFEGVNFNHKPSGNIIKQKIPDVSYFNTKNYSAKITLLCSDRSIICTKALLKITYKPDNSSHSVLGVINNQDCHKSDCPAESLTFENKNTNTRYFFSLEDNDLLVSTVGKSDVYEKGKWQ</sequence>
<organism evidence="2 3">
    <name type="scientific">Pantoea cypripedii</name>
    <name type="common">Pectobacterium cypripedii</name>
    <name type="synonym">Erwinia cypripedii</name>
    <dbReference type="NCBI Taxonomy" id="55209"/>
    <lineage>
        <taxon>Bacteria</taxon>
        <taxon>Pseudomonadati</taxon>
        <taxon>Pseudomonadota</taxon>
        <taxon>Gammaproteobacteria</taxon>
        <taxon>Enterobacterales</taxon>
        <taxon>Erwiniaceae</taxon>
        <taxon>Pantoea</taxon>
    </lineage>
</organism>
<reference evidence="2 3" key="1">
    <citation type="submission" date="2017-11" db="EMBL/GenBank/DDBJ databases">
        <title>Genome sequence of Pantoea cypripedii NE1.</title>
        <authorList>
            <person name="Nascimento F.X."/>
        </authorList>
    </citation>
    <scope>NUCLEOTIDE SEQUENCE [LARGE SCALE GENOMIC DNA]</scope>
    <source>
        <strain evidence="2 3">NE1</strain>
    </source>
</reference>
<proteinExistence type="predicted"/>
<protein>
    <submittedName>
        <fullName evidence="2">Uncharacterized protein</fullName>
    </submittedName>
</protein>
<evidence type="ECO:0000313" key="2">
    <source>
        <dbReference type="EMBL" id="QGY29698.1"/>
    </source>
</evidence>
<feature type="signal peptide" evidence="1">
    <location>
        <begin position="1"/>
        <end position="22"/>
    </location>
</feature>
<gene>
    <name evidence="2" type="ORF">CUN67_12465</name>
</gene>
<evidence type="ECO:0000256" key="1">
    <source>
        <dbReference type="SAM" id="SignalP"/>
    </source>
</evidence>
<dbReference type="PROSITE" id="PS51257">
    <property type="entry name" value="PROKAR_LIPOPROTEIN"/>
    <property type="match status" value="1"/>
</dbReference>
<dbReference type="RefSeq" id="WP_208715621.1">
    <property type="nucleotide sequence ID" value="NZ_CP024768.1"/>
</dbReference>